<protein>
    <recommendedName>
        <fullName evidence="1">TiaS-like TCKD domain-containing protein</fullName>
    </recommendedName>
</protein>
<evidence type="ECO:0000259" key="1">
    <source>
        <dbReference type="Pfam" id="PF22641"/>
    </source>
</evidence>
<dbReference type="PANTHER" id="PTHR40705:SF1">
    <property type="entry name" value="TRNA(ILE2) 2-AGMATINYLCYTIDINE SYNTHETASE TIAS"/>
    <property type="match status" value="1"/>
</dbReference>
<feature type="non-terminal residue" evidence="2">
    <location>
        <position position="142"/>
    </location>
</feature>
<dbReference type="EMBL" id="AUZZ01000330">
    <property type="protein sequence ID" value="EQD68467.1"/>
    <property type="molecule type" value="Genomic_DNA"/>
</dbReference>
<feature type="domain" description="TiaS-like TCKD" evidence="1">
    <location>
        <begin position="2"/>
        <end position="141"/>
    </location>
</feature>
<dbReference type="Pfam" id="PF22641">
    <property type="entry name" value="TiaS_TCKD"/>
    <property type="match status" value="1"/>
</dbReference>
<dbReference type="AlphaFoldDB" id="T1BF87"/>
<proteinExistence type="predicted"/>
<comment type="caution">
    <text evidence="2">The sequence shown here is derived from an EMBL/GenBank/DDBJ whole genome shotgun (WGS) entry which is preliminary data.</text>
</comment>
<dbReference type="InterPro" id="IPR053870">
    <property type="entry name" value="TiaS-like_TCKD"/>
</dbReference>
<dbReference type="Gene3D" id="3.30.70.2200">
    <property type="match status" value="1"/>
</dbReference>
<reference evidence="2" key="2">
    <citation type="journal article" date="2014" name="ISME J.">
        <title>Microbial stratification in low pH oxic and suboxic macroscopic growths along an acid mine drainage.</title>
        <authorList>
            <person name="Mendez-Garcia C."/>
            <person name="Mesa V."/>
            <person name="Sprenger R.R."/>
            <person name="Richter M."/>
            <person name="Diez M.S."/>
            <person name="Solano J."/>
            <person name="Bargiela R."/>
            <person name="Golyshina O.V."/>
            <person name="Manteca A."/>
            <person name="Ramos J.L."/>
            <person name="Gallego J.R."/>
            <person name="Llorente I."/>
            <person name="Martins Dos Santos V.A."/>
            <person name="Jensen O.N."/>
            <person name="Pelaez A.I."/>
            <person name="Sanchez J."/>
            <person name="Ferrer M."/>
        </authorList>
    </citation>
    <scope>NUCLEOTIDE SEQUENCE</scope>
</reference>
<dbReference type="PANTHER" id="PTHR40705">
    <property type="entry name" value="TRNA(ILE2) 2-AGMATINYLCYTIDINE SYNTHETASE TIAS"/>
    <property type="match status" value="1"/>
</dbReference>
<sequence>MYVGLDDTDSPRGGCTTWVLTELLREIAPLDLIGYPRLVRLNPNVPFKTRGNGALAARLGHGSGKPRRVGRFGGQPLVAYPRGRPLTPPEVRELPERLRELLRRTARWEDPHADPAFVLTPRPLPEALYWSAVRQIVPVSRV</sequence>
<evidence type="ECO:0000313" key="2">
    <source>
        <dbReference type="EMBL" id="EQD68467.1"/>
    </source>
</evidence>
<reference evidence="2" key="1">
    <citation type="submission" date="2013-08" db="EMBL/GenBank/DDBJ databases">
        <authorList>
            <person name="Mendez C."/>
            <person name="Richter M."/>
            <person name="Ferrer M."/>
            <person name="Sanchez J."/>
        </authorList>
    </citation>
    <scope>NUCLEOTIDE SEQUENCE</scope>
</reference>
<name>T1BF87_9ZZZZ</name>
<organism evidence="2">
    <name type="scientific">mine drainage metagenome</name>
    <dbReference type="NCBI Taxonomy" id="410659"/>
    <lineage>
        <taxon>unclassified sequences</taxon>
        <taxon>metagenomes</taxon>
        <taxon>ecological metagenomes</taxon>
    </lineage>
</organism>
<gene>
    <name evidence="2" type="ORF">B2A_00426</name>
</gene>
<accession>T1BF87</accession>